<dbReference type="OrthoDB" id="9780932at2"/>
<dbReference type="STRING" id="343874.GCA_000805695_00038"/>
<gene>
    <name evidence="3" type="primary">bpoA2</name>
    <name evidence="3" type="ORF">NCTC13456_02214</name>
</gene>
<dbReference type="Gene3D" id="3.40.50.1820">
    <property type="entry name" value="alpha/beta hydrolase"/>
    <property type="match status" value="1"/>
</dbReference>
<dbReference type="InterPro" id="IPR000639">
    <property type="entry name" value="Epox_hydrolase-like"/>
</dbReference>
<dbReference type="Pfam" id="PF00561">
    <property type="entry name" value="Abhydrolase_1"/>
    <property type="match status" value="1"/>
</dbReference>
<dbReference type="PANTHER" id="PTHR43798:SF31">
    <property type="entry name" value="AB HYDROLASE SUPERFAMILY PROTEIN YCLE"/>
    <property type="match status" value="1"/>
</dbReference>
<protein>
    <submittedName>
        <fullName evidence="3">Non-haem bromoperoxidase BPO-A2</fullName>
        <ecNumber evidence="3">1.11.1.-</ecNumber>
    </submittedName>
</protein>
<evidence type="ECO:0000313" key="3">
    <source>
        <dbReference type="EMBL" id="STD58590.1"/>
    </source>
</evidence>
<dbReference type="PRINTS" id="PR00412">
    <property type="entry name" value="EPOXHYDRLASE"/>
</dbReference>
<dbReference type="RefSeq" id="WP_038330345.1">
    <property type="nucleotide sequence ID" value="NZ_JSYQ01000001.1"/>
</dbReference>
<accession>A0A376GFC4</accession>
<dbReference type="AlphaFoldDB" id="A0A376GFC4"/>
<keyword evidence="3" id="KW-0560">Oxidoreductase</keyword>
<dbReference type="InterPro" id="IPR000073">
    <property type="entry name" value="AB_hydrolase_1"/>
</dbReference>
<keyword evidence="3" id="KW-0575">Peroxidase</keyword>
<dbReference type="Proteomes" id="UP000254737">
    <property type="component" value="Unassembled WGS sequence"/>
</dbReference>
<dbReference type="PRINTS" id="PR00111">
    <property type="entry name" value="ABHYDROLASE"/>
</dbReference>
<dbReference type="GO" id="GO:0016787">
    <property type="term" value="F:hydrolase activity"/>
    <property type="evidence" value="ECO:0007669"/>
    <property type="project" value="UniProtKB-KW"/>
</dbReference>
<dbReference type="EC" id="1.11.1.-" evidence="3"/>
<evidence type="ECO:0000256" key="1">
    <source>
        <dbReference type="ARBA" id="ARBA00022801"/>
    </source>
</evidence>
<evidence type="ECO:0000313" key="4">
    <source>
        <dbReference type="Proteomes" id="UP000254737"/>
    </source>
</evidence>
<organism evidence="3 4">
    <name type="scientific">Empedobacter falsenii</name>
    <dbReference type="NCBI Taxonomy" id="343874"/>
    <lineage>
        <taxon>Bacteria</taxon>
        <taxon>Pseudomonadati</taxon>
        <taxon>Bacteroidota</taxon>
        <taxon>Flavobacteriia</taxon>
        <taxon>Flavobacteriales</taxon>
        <taxon>Weeksellaceae</taxon>
        <taxon>Empedobacter</taxon>
    </lineage>
</organism>
<evidence type="ECO:0000259" key="2">
    <source>
        <dbReference type="Pfam" id="PF00561"/>
    </source>
</evidence>
<reference evidence="3 4" key="1">
    <citation type="submission" date="2018-06" db="EMBL/GenBank/DDBJ databases">
        <authorList>
            <consortium name="Pathogen Informatics"/>
            <person name="Doyle S."/>
        </authorList>
    </citation>
    <scope>NUCLEOTIDE SEQUENCE [LARGE SCALE GENOMIC DNA]</scope>
    <source>
        <strain evidence="3 4">NCTC13456</strain>
    </source>
</reference>
<proteinExistence type="predicted"/>
<dbReference type="SUPFAM" id="SSF53474">
    <property type="entry name" value="alpha/beta-Hydrolases"/>
    <property type="match status" value="1"/>
</dbReference>
<dbReference type="InterPro" id="IPR050266">
    <property type="entry name" value="AB_hydrolase_sf"/>
</dbReference>
<dbReference type="GO" id="GO:0004601">
    <property type="term" value="F:peroxidase activity"/>
    <property type="evidence" value="ECO:0007669"/>
    <property type="project" value="UniProtKB-KW"/>
</dbReference>
<feature type="domain" description="AB hydrolase-1" evidence="2">
    <location>
        <begin position="23"/>
        <end position="260"/>
    </location>
</feature>
<dbReference type="PANTHER" id="PTHR43798">
    <property type="entry name" value="MONOACYLGLYCEROL LIPASE"/>
    <property type="match status" value="1"/>
</dbReference>
<sequence length="280" mass="31890">MAKLKRKNYKLNYIDYGDKIAQPVILIHGWPLSLQSWEYQIPKIVEAGFRCIAYDRKGFGKSCATWDRYDYDALAEDLHVLIDDLQLKNVVLVGFSMGGGEVVRYIANYGNKNISKIALISSIIPLVKQTDDNEYGVPQKDLDHIIHQLETSRLEFLEGFHKGFYNHGLLKKSVSKEQLDFDFSVSSHASPIATLKAARSWMDTDFRTECKMIDVPTLIIHGKDDQTVPIKTAGDQASKLITNSTYIVYEDAPHGLNITHKEQLNMDLVEFLLNIEHQKD</sequence>
<dbReference type="InterPro" id="IPR029058">
    <property type="entry name" value="AB_hydrolase_fold"/>
</dbReference>
<keyword evidence="1" id="KW-0378">Hydrolase</keyword>
<dbReference type="EMBL" id="UFXS01000001">
    <property type="protein sequence ID" value="STD58590.1"/>
    <property type="molecule type" value="Genomic_DNA"/>
</dbReference>
<dbReference type="GO" id="GO:0016020">
    <property type="term" value="C:membrane"/>
    <property type="evidence" value="ECO:0007669"/>
    <property type="project" value="TreeGrafter"/>
</dbReference>
<name>A0A376GFC4_9FLAO</name>